<reference evidence="2" key="2">
    <citation type="submission" date="2020-11" db="EMBL/GenBank/DDBJ databases">
        <authorList>
            <person name="McCartney M.A."/>
            <person name="Auch B."/>
            <person name="Kono T."/>
            <person name="Mallez S."/>
            <person name="Becker A."/>
            <person name="Gohl D.M."/>
            <person name="Silverstein K.A.T."/>
            <person name="Koren S."/>
            <person name="Bechman K.B."/>
            <person name="Herman A."/>
            <person name="Abrahante J.E."/>
            <person name="Garbe J."/>
        </authorList>
    </citation>
    <scope>NUCLEOTIDE SEQUENCE</scope>
    <source>
        <strain evidence="2">Duluth1</strain>
        <tissue evidence="2">Whole animal</tissue>
    </source>
</reference>
<organism evidence="2 3">
    <name type="scientific">Dreissena polymorpha</name>
    <name type="common">Zebra mussel</name>
    <name type="synonym">Mytilus polymorpha</name>
    <dbReference type="NCBI Taxonomy" id="45954"/>
    <lineage>
        <taxon>Eukaryota</taxon>
        <taxon>Metazoa</taxon>
        <taxon>Spiralia</taxon>
        <taxon>Lophotrochozoa</taxon>
        <taxon>Mollusca</taxon>
        <taxon>Bivalvia</taxon>
        <taxon>Autobranchia</taxon>
        <taxon>Heteroconchia</taxon>
        <taxon>Euheterodonta</taxon>
        <taxon>Imparidentia</taxon>
        <taxon>Neoheterodontei</taxon>
        <taxon>Myida</taxon>
        <taxon>Dreissenoidea</taxon>
        <taxon>Dreissenidae</taxon>
        <taxon>Dreissena</taxon>
    </lineage>
</organism>
<feature type="transmembrane region" description="Helical" evidence="1">
    <location>
        <begin position="20"/>
        <end position="43"/>
    </location>
</feature>
<name>A0A9D3YHG2_DREPO</name>
<keyword evidence="1" id="KW-1133">Transmembrane helix</keyword>
<dbReference type="Proteomes" id="UP000828390">
    <property type="component" value="Unassembled WGS sequence"/>
</dbReference>
<evidence type="ECO:0000313" key="2">
    <source>
        <dbReference type="EMBL" id="KAH3698432.1"/>
    </source>
</evidence>
<reference evidence="2" key="1">
    <citation type="journal article" date="2019" name="bioRxiv">
        <title>The Genome of the Zebra Mussel, Dreissena polymorpha: A Resource for Invasive Species Research.</title>
        <authorList>
            <person name="McCartney M.A."/>
            <person name="Auch B."/>
            <person name="Kono T."/>
            <person name="Mallez S."/>
            <person name="Zhang Y."/>
            <person name="Obille A."/>
            <person name="Becker A."/>
            <person name="Abrahante J.E."/>
            <person name="Garbe J."/>
            <person name="Badalamenti J.P."/>
            <person name="Herman A."/>
            <person name="Mangelson H."/>
            <person name="Liachko I."/>
            <person name="Sullivan S."/>
            <person name="Sone E.D."/>
            <person name="Koren S."/>
            <person name="Silverstein K.A.T."/>
            <person name="Beckman K.B."/>
            <person name="Gohl D.M."/>
        </authorList>
    </citation>
    <scope>NUCLEOTIDE SEQUENCE</scope>
    <source>
        <strain evidence="2">Duluth1</strain>
        <tissue evidence="2">Whole animal</tissue>
    </source>
</reference>
<keyword evidence="3" id="KW-1185">Reference proteome</keyword>
<proteinExistence type="predicted"/>
<evidence type="ECO:0000256" key="1">
    <source>
        <dbReference type="SAM" id="Phobius"/>
    </source>
</evidence>
<dbReference type="AlphaFoldDB" id="A0A9D3YHG2"/>
<comment type="caution">
    <text evidence="2">The sequence shown here is derived from an EMBL/GenBank/DDBJ whole genome shotgun (WGS) entry which is preliminary data.</text>
</comment>
<evidence type="ECO:0000313" key="3">
    <source>
        <dbReference type="Proteomes" id="UP000828390"/>
    </source>
</evidence>
<sequence length="63" mass="7118">MVRSKKESRHDSRVSSASIGRVAVVVMVTILVMVISLDFLTLWKAMNKRGCLKKRNTPPKHIP</sequence>
<dbReference type="EMBL" id="JAIWYP010000016">
    <property type="protein sequence ID" value="KAH3698432.1"/>
    <property type="molecule type" value="Genomic_DNA"/>
</dbReference>
<gene>
    <name evidence="2" type="ORF">DPMN_085952</name>
</gene>
<protein>
    <submittedName>
        <fullName evidence="2">Uncharacterized protein</fullName>
    </submittedName>
</protein>
<keyword evidence="1" id="KW-0472">Membrane</keyword>
<accession>A0A9D3YHG2</accession>
<keyword evidence="1" id="KW-0812">Transmembrane</keyword>